<accession>A0A371JU03</accession>
<feature type="domain" description="N-acetyltransferase" evidence="1">
    <location>
        <begin position="9"/>
        <end position="173"/>
    </location>
</feature>
<sequence>MLSLKGEQIYLRALEPKDLDFLYQLENDTAIWEISGTVKPYSKKVLQLYLENAHRDIYDVKQLRLCICNKEDSCVGLIDVFDFDPKNSRAGMGIVIADPDQRNKGIGAEAISLLCDYVFSVLDLHQLYANILEDNKASINLFQKMGFEKIGVKKEWIRTSEGFKNEIMFQKIKNTNVS</sequence>
<dbReference type="OrthoDB" id="893030at2"/>
<dbReference type="Proteomes" id="UP000261828">
    <property type="component" value="Unassembled WGS sequence"/>
</dbReference>
<name>A0A371JU03_9FLAO</name>
<dbReference type="PANTHER" id="PTHR43415:SF3">
    <property type="entry name" value="GNAT-FAMILY ACETYLTRANSFERASE"/>
    <property type="match status" value="1"/>
</dbReference>
<dbReference type="Gene3D" id="3.40.630.30">
    <property type="match status" value="1"/>
</dbReference>
<dbReference type="GO" id="GO:0016747">
    <property type="term" value="F:acyltransferase activity, transferring groups other than amino-acyl groups"/>
    <property type="evidence" value="ECO:0007669"/>
    <property type="project" value="InterPro"/>
</dbReference>
<dbReference type="AlphaFoldDB" id="A0A371JU03"/>
<dbReference type="SUPFAM" id="SSF55729">
    <property type="entry name" value="Acyl-CoA N-acyltransferases (Nat)"/>
    <property type="match status" value="1"/>
</dbReference>
<comment type="caution">
    <text evidence="2">The sequence shown here is derived from an EMBL/GenBank/DDBJ whole genome shotgun (WGS) entry which is preliminary data.</text>
</comment>
<gene>
    <name evidence="2" type="ORF">DX873_03805</name>
</gene>
<dbReference type="PANTHER" id="PTHR43415">
    <property type="entry name" value="SPERMIDINE N(1)-ACETYLTRANSFERASE"/>
    <property type="match status" value="1"/>
</dbReference>
<organism evidence="2 3">
    <name type="scientific">Flagellimonas nanhaiensis</name>
    <dbReference type="NCBI Taxonomy" id="2292706"/>
    <lineage>
        <taxon>Bacteria</taxon>
        <taxon>Pseudomonadati</taxon>
        <taxon>Bacteroidota</taxon>
        <taxon>Flavobacteriia</taxon>
        <taxon>Flavobacteriales</taxon>
        <taxon>Flavobacteriaceae</taxon>
        <taxon>Flagellimonas</taxon>
    </lineage>
</organism>
<proteinExistence type="predicted"/>
<dbReference type="InterPro" id="IPR016181">
    <property type="entry name" value="Acyl_CoA_acyltransferase"/>
</dbReference>
<evidence type="ECO:0000313" key="2">
    <source>
        <dbReference type="EMBL" id="RDY61302.1"/>
    </source>
</evidence>
<dbReference type="RefSeq" id="WP_116183184.1">
    <property type="nucleotide sequence ID" value="NZ_QTJX01000001.1"/>
</dbReference>
<keyword evidence="3" id="KW-1185">Reference proteome</keyword>
<reference evidence="2 3" key="1">
    <citation type="submission" date="2018-08" db="EMBL/GenBank/DDBJ databases">
        <title>Muricauda nanhaiensis sp. nov., isolated from seawater of the South China Sea.</title>
        <authorList>
            <person name="Dang Y."/>
        </authorList>
    </citation>
    <scope>NUCLEOTIDE SEQUENCE [LARGE SCALE GENOMIC DNA]</scope>
    <source>
        <strain evidence="2 3">SM1704</strain>
    </source>
</reference>
<dbReference type="Pfam" id="PF13302">
    <property type="entry name" value="Acetyltransf_3"/>
    <property type="match status" value="1"/>
</dbReference>
<evidence type="ECO:0000313" key="3">
    <source>
        <dbReference type="Proteomes" id="UP000261828"/>
    </source>
</evidence>
<dbReference type="InterPro" id="IPR000182">
    <property type="entry name" value="GNAT_dom"/>
</dbReference>
<dbReference type="PROSITE" id="PS51186">
    <property type="entry name" value="GNAT"/>
    <property type="match status" value="1"/>
</dbReference>
<evidence type="ECO:0000259" key="1">
    <source>
        <dbReference type="PROSITE" id="PS51186"/>
    </source>
</evidence>
<protein>
    <submittedName>
        <fullName evidence="2">N-acetyltransferase</fullName>
    </submittedName>
</protein>
<keyword evidence="2" id="KW-0808">Transferase</keyword>
<dbReference type="EMBL" id="QTJX01000001">
    <property type="protein sequence ID" value="RDY61302.1"/>
    <property type="molecule type" value="Genomic_DNA"/>
</dbReference>